<gene>
    <name evidence="3" type="ORF">IZO911_LOCUS44696</name>
    <name evidence="4" type="ORF">KXQ929_LOCUS13688</name>
</gene>
<evidence type="ECO:0000256" key="2">
    <source>
        <dbReference type="SAM" id="MobiDB-lite"/>
    </source>
</evidence>
<dbReference type="Proteomes" id="UP000663868">
    <property type="component" value="Unassembled WGS sequence"/>
</dbReference>
<protein>
    <submittedName>
        <fullName evidence="4">Uncharacterized protein</fullName>
    </submittedName>
</protein>
<proteinExistence type="predicted"/>
<accession>A0A818XNB0</accession>
<keyword evidence="1" id="KW-0175">Coiled coil</keyword>
<feature type="coiled-coil region" evidence="1">
    <location>
        <begin position="191"/>
        <end position="243"/>
    </location>
</feature>
<sequence>MFVVIAGFLALTWVAIWQYLLPVWICSSLPFATSILPFCKVSNPTLPPDPKNLLIKMQSVPTFVEKSIELAERLSNADVSAPHKLTEVKISLIDLKSRVSYSDIDAPTKKILQDNIAELKTSVQATTENIHKMLASFGGTLSKLEIYTRYALTFFKDESLEFATSLSSSSNTGLVKASFENRIQSQIQHYVENIENKVDDIIRLAEDVHAQLLDVETKYETIDDILSENHEKTQTQLDEIEQNILDEPVFAKLYRKTIGDGDLGKLKHQRNLATLKEFKNYIKSGIIDVNNILLRLRNFKHEADELKSTVTDIDLGQTMSLSVYLDILQNGIEQLKQSKQRLSGRIKNGHERNIDNESEDADKKISKSTLININETPEK</sequence>
<evidence type="ECO:0000256" key="1">
    <source>
        <dbReference type="SAM" id="Coils"/>
    </source>
</evidence>
<evidence type="ECO:0000313" key="5">
    <source>
        <dbReference type="Proteomes" id="UP000663868"/>
    </source>
</evidence>
<reference evidence="4" key="1">
    <citation type="submission" date="2021-02" db="EMBL/GenBank/DDBJ databases">
        <authorList>
            <person name="Nowell W R."/>
        </authorList>
    </citation>
    <scope>NUCLEOTIDE SEQUENCE</scope>
</reference>
<evidence type="ECO:0000313" key="4">
    <source>
        <dbReference type="EMBL" id="CAF3741547.1"/>
    </source>
</evidence>
<feature type="region of interest" description="Disordered" evidence="2">
    <location>
        <begin position="351"/>
        <end position="379"/>
    </location>
</feature>
<comment type="caution">
    <text evidence="4">The sequence shown here is derived from an EMBL/GenBank/DDBJ whole genome shotgun (WGS) entry which is preliminary data.</text>
</comment>
<dbReference type="EMBL" id="CAJNOE010002894">
    <property type="protein sequence ID" value="CAF1494988.1"/>
    <property type="molecule type" value="Genomic_DNA"/>
</dbReference>
<evidence type="ECO:0000313" key="3">
    <source>
        <dbReference type="EMBL" id="CAF1494988.1"/>
    </source>
</evidence>
<dbReference type="AlphaFoldDB" id="A0A818XNB0"/>
<name>A0A818XNB0_9BILA</name>
<feature type="compositionally biased region" description="Basic and acidic residues" evidence="2">
    <location>
        <begin position="351"/>
        <end position="365"/>
    </location>
</feature>
<organism evidence="4 5">
    <name type="scientific">Adineta steineri</name>
    <dbReference type="NCBI Taxonomy" id="433720"/>
    <lineage>
        <taxon>Eukaryota</taxon>
        <taxon>Metazoa</taxon>
        <taxon>Spiralia</taxon>
        <taxon>Gnathifera</taxon>
        <taxon>Rotifera</taxon>
        <taxon>Eurotatoria</taxon>
        <taxon>Bdelloidea</taxon>
        <taxon>Adinetida</taxon>
        <taxon>Adinetidae</taxon>
        <taxon>Adineta</taxon>
    </lineage>
</organism>
<feature type="compositionally biased region" description="Polar residues" evidence="2">
    <location>
        <begin position="367"/>
        <end position="379"/>
    </location>
</feature>
<dbReference type="Proteomes" id="UP000663860">
    <property type="component" value="Unassembled WGS sequence"/>
</dbReference>
<dbReference type="EMBL" id="CAJOBB010000740">
    <property type="protein sequence ID" value="CAF3741547.1"/>
    <property type="molecule type" value="Genomic_DNA"/>
</dbReference>